<dbReference type="InterPro" id="IPR007751">
    <property type="entry name" value="DUF676_lipase-like"/>
</dbReference>
<dbReference type="AlphaFoldDB" id="A0A7J6QBQ1"/>
<dbReference type="PANTHER" id="PTHR12482">
    <property type="entry name" value="LIPASE ROG1-RELATED-RELATED"/>
    <property type="match status" value="1"/>
</dbReference>
<name>A0A7J6QBQ1_PEROL</name>
<comment type="caution">
    <text evidence="2">The sequence shown here is derived from an EMBL/GenBank/DDBJ whole genome shotgun (WGS) entry which is preliminary data.</text>
</comment>
<dbReference type="Pfam" id="PF05057">
    <property type="entry name" value="DUF676"/>
    <property type="match status" value="1"/>
</dbReference>
<reference evidence="2 3" key="1">
    <citation type="submission" date="2020-04" db="EMBL/GenBank/DDBJ databases">
        <title>Perkinsus olseni comparative genomics.</title>
        <authorList>
            <person name="Bogema D.R."/>
        </authorList>
    </citation>
    <scope>NUCLEOTIDE SEQUENCE [LARGE SCALE GENOMIC DNA]</scope>
    <source>
        <strain evidence="2 3">ATCC PRA-207</strain>
    </source>
</reference>
<sequence length="90" mass="10334">MYNSNKLIEGGLWVLKRWRKSECLHQLTMADSDIPEECYLYRLAKESGQILPRFHHVVLASSCQDQYAGFDSARIEVSDKARQEPTMGSV</sequence>
<organism evidence="2 3">
    <name type="scientific">Perkinsus olseni</name>
    <name type="common">Perkinsus atlanticus</name>
    <dbReference type="NCBI Taxonomy" id="32597"/>
    <lineage>
        <taxon>Eukaryota</taxon>
        <taxon>Sar</taxon>
        <taxon>Alveolata</taxon>
        <taxon>Perkinsozoa</taxon>
        <taxon>Perkinsea</taxon>
        <taxon>Perkinsida</taxon>
        <taxon>Perkinsidae</taxon>
        <taxon>Perkinsus</taxon>
    </lineage>
</organism>
<feature type="domain" description="DUF676" evidence="1">
    <location>
        <begin position="2"/>
        <end position="72"/>
    </location>
</feature>
<evidence type="ECO:0000313" key="2">
    <source>
        <dbReference type="EMBL" id="KAF4705969.1"/>
    </source>
</evidence>
<gene>
    <name evidence="2" type="ORF">FOZ63_017959</name>
</gene>
<proteinExistence type="predicted"/>
<accession>A0A7J6QBQ1</accession>
<keyword evidence="3" id="KW-1185">Reference proteome</keyword>
<dbReference type="Proteomes" id="UP000553632">
    <property type="component" value="Unassembled WGS sequence"/>
</dbReference>
<evidence type="ECO:0000313" key="3">
    <source>
        <dbReference type="Proteomes" id="UP000553632"/>
    </source>
</evidence>
<dbReference type="EMBL" id="JABANO010033930">
    <property type="protein sequence ID" value="KAF4705969.1"/>
    <property type="molecule type" value="Genomic_DNA"/>
</dbReference>
<evidence type="ECO:0000259" key="1">
    <source>
        <dbReference type="Pfam" id="PF05057"/>
    </source>
</evidence>
<protein>
    <recommendedName>
        <fullName evidence="1">DUF676 domain-containing protein</fullName>
    </recommendedName>
</protein>
<dbReference type="InterPro" id="IPR044294">
    <property type="entry name" value="Lipase-like"/>
</dbReference>
<dbReference type="PANTHER" id="PTHR12482:SF5">
    <property type="entry name" value="DUF676 DOMAIN-CONTAINING PROTEIN"/>
    <property type="match status" value="1"/>
</dbReference>